<keyword evidence="4" id="KW-1185">Reference proteome</keyword>
<dbReference type="InterPro" id="IPR050213">
    <property type="entry name" value="GST_superfamily"/>
</dbReference>
<dbReference type="EMBL" id="KN042432">
    <property type="protein sequence ID" value="KFH62358.1"/>
    <property type="molecule type" value="Genomic_DNA"/>
</dbReference>
<name>A0A086TK81_9FUNG</name>
<feature type="domain" description="GST C-terminal" evidence="2">
    <location>
        <begin position="108"/>
        <end position="250"/>
    </location>
</feature>
<dbReference type="GO" id="GO:0006749">
    <property type="term" value="P:glutathione metabolic process"/>
    <property type="evidence" value="ECO:0007669"/>
    <property type="project" value="TreeGrafter"/>
</dbReference>
<dbReference type="AlphaFoldDB" id="A0A086TK81"/>
<dbReference type="Gene3D" id="1.20.1050.10">
    <property type="match status" value="1"/>
</dbReference>
<dbReference type="InterPro" id="IPR010987">
    <property type="entry name" value="Glutathione-S-Trfase_C-like"/>
</dbReference>
<evidence type="ECO:0000259" key="2">
    <source>
        <dbReference type="PROSITE" id="PS50405"/>
    </source>
</evidence>
<evidence type="ECO:0000259" key="1">
    <source>
        <dbReference type="PROSITE" id="PS50404"/>
    </source>
</evidence>
<dbReference type="InterPro" id="IPR036249">
    <property type="entry name" value="Thioredoxin-like_sf"/>
</dbReference>
<organism evidence="3 4">
    <name type="scientific">Podila verticillata NRRL 6337</name>
    <dbReference type="NCBI Taxonomy" id="1069443"/>
    <lineage>
        <taxon>Eukaryota</taxon>
        <taxon>Fungi</taxon>
        <taxon>Fungi incertae sedis</taxon>
        <taxon>Mucoromycota</taxon>
        <taxon>Mortierellomycotina</taxon>
        <taxon>Mortierellomycetes</taxon>
        <taxon>Mortierellales</taxon>
        <taxon>Mortierellaceae</taxon>
        <taxon>Podila</taxon>
    </lineage>
</organism>
<dbReference type="InterPro" id="IPR040079">
    <property type="entry name" value="Glutathione_S-Trfase"/>
</dbReference>
<feature type="domain" description="GST N-terminal" evidence="1">
    <location>
        <begin position="27"/>
        <end position="106"/>
    </location>
</feature>
<dbReference type="InterPro" id="IPR004045">
    <property type="entry name" value="Glutathione_S-Trfase_N"/>
</dbReference>
<dbReference type="InterPro" id="IPR004046">
    <property type="entry name" value="GST_C"/>
</dbReference>
<evidence type="ECO:0000313" key="4">
    <source>
        <dbReference type="Proteomes" id="UP000243308"/>
    </source>
</evidence>
<accession>A0A086TK81</accession>
<dbReference type="PROSITE" id="PS50404">
    <property type="entry name" value="GST_NTER"/>
    <property type="match status" value="1"/>
</dbReference>
<dbReference type="InterPro" id="IPR036282">
    <property type="entry name" value="Glutathione-S-Trfase_C_sf"/>
</dbReference>
<evidence type="ECO:0008006" key="5">
    <source>
        <dbReference type="Google" id="ProtNLM"/>
    </source>
</evidence>
<dbReference type="Proteomes" id="UP000243308">
    <property type="component" value="Unassembled WGS sequence"/>
</dbReference>
<dbReference type="SUPFAM" id="SSF47616">
    <property type="entry name" value="GST C-terminal domain-like"/>
    <property type="match status" value="1"/>
</dbReference>
<dbReference type="Pfam" id="PF14497">
    <property type="entry name" value="GST_C_3"/>
    <property type="match status" value="1"/>
</dbReference>
<dbReference type="GO" id="GO:0004364">
    <property type="term" value="F:glutathione transferase activity"/>
    <property type="evidence" value="ECO:0007669"/>
    <property type="project" value="TreeGrafter"/>
</dbReference>
<reference evidence="3 4" key="1">
    <citation type="submission" date="2011-02" db="EMBL/GenBank/DDBJ databases">
        <title>The Genome Sequence of Mortierella verticillata NRRL 6337.</title>
        <authorList>
            <consortium name="The Broad Institute Genome Sequencing Platform"/>
            <person name="Russ C."/>
            <person name="Cuomo C."/>
            <person name="Burger G."/>
            <person name="Gray M.W."/>
            <person name="Holland P.W.H."/>
            <person name="King N."/>
            <person name="Lang F.B.F."/>
            <person name="Roger A.J."/>
            <person name="Ruiz-Trillo I."/>
            <person name="Young S.K."/>
            <person name="Zeng Q."/>
            <person name="Gargeya S."/>
            <person name="Alvarado L."/>
            <person name="Berlin A."/>
            <person name="Chapman S.B."/>
            <person name="Chen Z."/>
            <person name="Freedman E."/>
            <person name="Gellesch M."/>
            <person name="Goldberg J."/>
            <person name="Griggs A."/>
            <person name="Gujja S."/>
            <person name="Heilman E."/>
            <person name="Heiman D."/>
            <person name="Howarth C."/>
            <person name="Mehta T."/>
            <person name="Neiman D."/>
            <person name="Pearson M."/>
            <person name="Roberts A."/>
            <person name="Saif S."/>
            <person name="Shea T."/>
            <person name="Shenoy N."/>
            <person name="Sisk P."/>
            <person name="Stolte C."/>
            <person name="Sykes S."/>
            <person name="White J."/>
            <person name="Yandava C."/>
            <person name="Haas B."/>
            <person name="Nusbaum C."/>
            <person name="Birren B."/>
        </authorList>
    </citation>
    <scope>NUCLEOTIDE SEQUENCE [LARGE SCALE GENOMIC DNA]</scope>
    <source>
        <strain evidence="3 4">NRRL 6337</strain>
    </source>
</reference>
<proteinExistence type="predicted"/>
<dbReference type="SFLD" id="SFLDS00019">
    <property type="entry name" value="Glutathione_Transferase_(cytos"/>
    <property type="match status" value="1"/>
</dbReference>
<dbReference type="PANTHER" id="PTHR11571:SF150">
    <property type="entry name" value="GLUTATHIONE S-TRANSFERASE"/>
    <property type="match status" value="1"/>
</dbReference>
<sequence length="250" mass="28735">MTLTIARFKPEDISSEEASKALTSTSNHYKLEYFHVSSVGGVPRDILAYSGADWEDKEPTNWPAEKNSPFGVYPILHIFTPDGKHLKLCESIVVEHFLAKKFGLLGDNEWDEQQIKMFHSSSLYLRERVSMRVTWNYKEVMDKAFDKFLSNELPMWIETHTKHLKDNGSNGHYVGNKLSLADLQTANNIDHLQIIHGGDKVLEMIKSKSPEIWKVKETVDAEPRLQQWRQSEGYLRHLAMSKVLYANTGI</sequence>
<evidence type="ECO:0000313" key="3">
    <source>
        <dbReference type="EMBL" id="KFH62358.1"/>
    </source>
</evidence>
<gene>
    <name evidence="3" type="ORF">MVEG_11568</name>
</gene>
<dbReference type="Gene3D" id="3.40.30.10">
    <property type="entry name" value="Glutaredoxin"/>
    <property type="match status" value="1"/>
</dbReference>
<dbReference type="OrthoDB" id="414243at2759"/>
<dbReference type="SUPFAM" id="SSF52833">
    <property type="entry name" value="Thioredoxin-like"/>
    <property type="match status" value="1"/>
</dbReference>
<dbReference type="PROSITE" id="PS50405">
    <property type="entry name" value="GST_CTER"/>
    <property type="match status" value="1"/>
</dbReference>
<protein>
    <recommendedName>
        <fullName evidence="5">GST C-terminal domain-containing protein</fullName>
    </recommendedName>
</protein>
<dbReference type="PANTHER" id="PTHR11571">
    <property type="entry name" value="GLUTATHIONE S-TRANSFERASE"/>
    <property type="match status" value="1"/>
</dbReference>